<evidence type="ECO:0000259" key="3">
    <source>
        <dbReference type="PROSITE" id="PS50893"/>
    </source>
</evidence>
<proteinExistence type="predicted"/>
<evidence type="ECO:0000256" key="2">
    <source>
        <dbReference type="ARBA" id="ARBA00022840"/>
    </source>
</evidence>
<dbReference type="CDD" id="cd03221">
    <property type="entry name" value="ABCF_EF-3"/>
    <property type="match status" value="2"/>
</dbReference>
<accession>A0A2W5MZU6</accession>
<dbReference type="InterPro" id="IPR051309">
    <property type="entry name" value="ABCF_ATPase"/>
</dbReference>
<dbReference type="InterPro" id="IPR003439">
    <property type="entry name" value="ABC_transporter-like_ATP-bd"/>
</dbReference>
<sequence>MNNGQLILSVRDALVSFGDIPIFKDLTFNIHEGSRISLVGKNGAGKSTLMNIITGARDLDDGERWVLEGIKIGYLQQDVKPKPGQTVYDFIFESFDPDAESWLKDYKIDMVVTPLDLHVEDRMEVLSGGQLRRAALARALVEDPDLLLLDEPTNHLDLAVIEWLETYLKNYRGSLICVSHDRTFLTNISNTIFWLDRGKLRIAPKGFGHFEEWSEMLIEQERRELANRQKFVEQEQEWANRGVKARRKRNVRRVEMMKEARDALKADLSSFRKMLGKIKVEVGEVESTSRVVCEFYNVSKSFVEDGRKKTILENFHLRIQKGDRIGILGKNGSGKTSFLKMLIGELEPDGGTIKRKKELEFSYFDQKRKDLKDDLTLWKTLCPEGGDHVDVMGKPRHVCGYLKDFLFDPSKAHHAVGTLSGGQKNRLMLAKILANPKTCLILDEPTNDLDMDTLDMLEDILEQYNGTLIIVSHDRDFLDQTVTKILAFEGEGVVDGVIGGYSDYLEKKKSEEKEEEIVQRKKEEAKKADVVVLPKISKKLSFKLQHELDTLPDKISEMETSIEHLTRLLVDPEFYARDADAFLKTSVALEKTKADLAKAEGRWLELESMREAL</sequence>
<dbReference type="Pfam" id="PF16326">
    <property type="entry name" value="ABC_tran_CTD"/>
    <property type="match status" value="1"/>
</dbReference>
<dbReference type="EMBL" id="QFQB01000023">
    <property type="protein sequence ID" value="PZQ46656.1"/>
    <property type="molecule type" value="Genomic_DNA"/>
</dbReference>
<comment type="caution">
    <text evidence="4">The sequence shown here is derived from an EMBL/GenBank/DDBJ whole genome shotgun (WGS) entry which is preliminary data.</text>
</comment>
<dbReference type="InterPro" id="IPR003593">
    <property type="entry name" value="AAA+_ATPase"/>
</dbReference>
<dbReference type="InterPro" id="IPR027417">
    <property type="entry name" value="P-loop_NTPase"/>
</dbReference>
<dbReference type="InterPro" id="IPR037118">
    <property type="entry name" value="Val-tRNA_synth_C_sf"/>
</dbReference>
<dbReference type="InterPro" id="IPR032524">
    <property type="entry name" value="ABC_tran_C"/>
</dbReference>
<dbReference type="PROSITE" id="PS50893">
    <property type="entry name" value="ABC_TRANSPORTER_2"/>
    <property type="match status" value="2"/>
</dbReference>
<dbReference type="PROSITE" id="PS00211">
    <property type="entry name" value="ABC_TRANSPORTER_1"/>
    <property type="match status" value="2"/>
</dbReference>
<feature type="domain" description="ABC transporter" evidence="3">
    <location>
        <begin position="293"/>
        <end position="517"/>
    </location>
</feature>
<dbReference type="SMART" id="SM00382">
    <property type="entry name" value="AAA"/>
    <property type="match status" value="2"/>
</dbReference>
<evidence type="ECO:0000256" key="1">
    <source>
        <dbReference type="ARBA" id="ARBA00022741"/>
    </source>
</evidence>
<organism evidence="4 5">
    <name type="scientific">Micavibrio aeruginosavorus</name>
    <dbReference type="NCBI Taxonomy" id="349221"/>
    <lineage>
        <taxon>Bacteria</taxon>
        <taxon>Pseudomonadati</taxon>
        <taxon>Bdellovibrionota</taxon>
        <taxon>Bdellovibrionia</taxon>
        <taxon>Bdellovibrionales</taxon>
        <taxon>Pseudobdellovibrionaceae</taxon>
        <taxon>Micavibrio</taxon>
    </lineage>
</organism>
<reference evidence="4 5" key="1">
    <citation type="submission" date="2017-08" db="EMBL/GenBank/DDBJ databases">
        <title>Infants hospitalized years apart are colonized by the same room-sourced microbial strains.</title>
        <authorList>
            <person name="Brooks B."/>
            <person name="Olm M.R."/>
            <person name="Firek B.A."/>
            <person name="Baker R."/>
            <person name="Thomas B.C."/>
            <person name="Morowitz M.J."/>
            <person name="Banfield J.F."/>
        </authorList>
    </citation>
    <scope>NUCLEOTIDE SEQUENCE [LARGE SCALE GENOMIC DNA]</scope>
    <source>
        <strain evidence="4">S2_005_002_R2_29</strain>
    </source>
</reference>
<keyword evidence="1" id="KW-0547">Nucleotide-binding</keyword>
<dbReference type="AlphaFoldDB" id="A0A2W5MZU6"/>
<dbReference type="Gene3D" id="3.40.50.300">
    <property type="entry name" value="P-loop containing nucleotide triphosphate hydrolases"/>
    <property type="match status" value="2"/>
</dbReference>
<keyword evidence="2" id="KW-0067">ATP-binding</keyword>
<dbReference type="Gene3D" id="1.10.287.380">
    <property type="entry name" value="Valyl-tRNA synthetase, C-terminal domain"/>
    <property type="match status" value="1"/>
</dbReference>
<protein>
    <submittedName>
        <fullName evidence="4">ABC transporter family protein</fullName>
    </submittedName>
</protein>
<gene>
    <name evidence="4" type="ORF">DI551_04710</name>
</gene>
<dbReference type="PANTHER" id="PTHR42855">
    <property type="entry name" value="ABC TRANSPORTER ATP-BINDING SUBUNIT"/>
    <property type="match status" value="1"/>
</dbReference>
<dbReference type="GO" id="GO:0003677">
    <property type="term" value="F:DNA binding"/>
    <property type="evidence" value="ECO:0007669"/>
    <property type="project" value="InterPro"/>
</dbReference>
<feature type="domain" description="ABC transporter" evidence="3">
    <location>
        <begin position="8"/>
        <end position="222"/>
    </location>
</feature>
<dbReference type="GO" id="GO:0005524">
    <property type="term" value="F:ATP binding"/>
    <property type="evidence" value="ECO:0007669"/>
    <property type="project" value="UniProtKB-KW"/>
</dbReference>
<dbReference type="Pfam" id="PF00005">
    <property type="entry name" value="ABC_tran"/>
    <property type="match status" value="2"/>
</dbReference>
<name>A0A2W5MZU6_9BACT</name>
<dbReference type="InterPro" id="IPR017871">
    <property type="entry name" value="ABC_transporter-like_CS"/>
</dbReference>
<dbReference type="Proteomes" id="UP000249417">
    <property type="component" value="Unassembled WGS sequence"/>
</dbReference>
<dbReference type="PANTHER" id="PTHR42855:SF1">
    <property type="entry name" value="ABC TRANSPORTER DOMAIN-CONTAINING PROTEIN"/>
    <property type="match status" value="1"/>
</dbReference>
<evidence type="ECO:0000313" key="4">
    <source>
        <dbReference type="EMBL" id="PZQ46656.1"/>
    </source>
</evidence>
<dbReference type="GO" id="GO:0016887">
    <property type="term" value="F:ATP hydrolysis activity"/>
    <property type="evidence" value="ECO:0007669"/>
    <property type="project" value="InterPro"/>
</dbReference>
<evidence type="ECO:0000313" key="5">
    <source>
        <dbReference type="Proteomes" id="UP000249417"/>
    </source>
</evidence>
<dbReference type="SUPFAM" id="SSF52540">
    <property type="entry name" value="P-loop containing nucleoside triphosphate hydrolases"/>
    <property type="match status" value="2"/>
</dbReference>